<keyword evidence="1" id="KW-0472">Membrane</keyword>
<dbReference type="PATRIC" id="fig|743698.3.peg.574"/>
<feature type="transmembrane region" description="Helical" evidence="1">
    <location>
        <begin position="194"/>
        <end position="215"/>
    </location>
</feature>
<feature type="transmembrane region" description="Helical" evidence="1">
    <location>
        <begin position="69"/>
        <end position="90"/>
    </location>
</feature>
<evidence type="ECO:0008006" key="4">
    <source>
        <dbReference type="Google" id="ProtNLM"/>
    </source>
</evidence>
<gene>
    <name evidence="2" type="ORF">SERIO_v1c05740</name>
</gene>
<dbReference type="KEGG" id="seri:SERIO_v1c05740"/>
<evidence type="ECO:0000313" key="3">
    <source>
        <dbReference type="Proteomes" id="UP000035661"/>
    </source>
</evidence>
<evidence type="ECO:0000256" key="1">
    <source>
        <dbReference type="SAM" id="Phobius"/>
    </source>
</evidence>
<dbReference type="STRING" id="315358.SERIO_v1c05740"/>
<reference evidence="2 3" key="1">
    <citation type="journal article" date="2015" name="Genome Biol. Evol.">
        <title>Found and Lost: The Fates of Horizontally Acquired Genes in Arthropod-Symbiotic Spiroplasma.</title>
        <authorList>
            <person name="Lo W.S."/>
            <person name="Gasparich G.E."/>
            <person name="Kuo C.H."/>
        </authorList>
    </citation>
    <scope>NUCLEOTIDE SEQUENCE [LARGE SCALE GENOMIC DNA]</scope>
    <source>
        <strain evidence="3">TDA-040725-5</strain>
    </source>
</reference>
<organism evidence="2 3">
    <name type="scientific">Spiroplasma eriocheiris</name>
    <dbReference type="NCBI Taxonomy" id="315358"/>
    <lineage>
        <taxon>Bacteria</taxon>
        <taxon>Bacillati</taxon>
        <taxon>Mycoplasmatota</taxon>
        <taxon>Mollicutes</taxon>
        <taxon>Entomoplasmatales</taxon>
        <taxon>Spiroplasmataceae</taxon>
        <taxon>Spiroplasma</taxon>
    </lineage>
</organism>
<feature type="transmembrane region" description="Helical" evidence="1">
    <location>
        <begin position="454"/>
        <end position="471"/>
    </location>
</feature>
<protein>
    <recommendedName>
        <fullName evidence="4">ABC transporter permease</fullName>
    </recommendedName>
</protein>
<feature type="transmembrane region" description="Helical" evidence="1">
    <location>
        <begin position="124"/>
        <end position="144"/>
    </location>
</feature>
<keyword evidence="3" id="KW-1185">Reference proteome</keyword>
<dbReference type="Proteomes" id="UP000035661">
    <property type="component" value="Chromosome"/>
</dbReference>
<feature type="transmembrane region" description="Helical" evidence="1">
    <location>
        <begin position="164"/>
        <end position="187"/>
    </location>
</feature>
<name>A0A0H3XI69_9MOLU</name>
<dbReference type="RefSeq" id="WP_047791381.1">
    <property type="nucleotide sequence ID" value="NZ_CP011856.1"/>
</dbReference>
<keyword evidence="1" id="KW-0812">Transmembrane</keyword>
<evidence type="ECO:0000313" key="2">
    <source>
        <dbReference type="EMBL" id="AKM54145.1"/>
    </source>
</evidence>
<accession>A0A0H3XI69</accession>
<dbReference type="GO" id="GO:0140359">
    <property type="term" value="F:ABC-type transporter activity"/>
    <property type="evidence" value="ECO:0007669"/>
    <property type="project" value="InterPro"/>
</dbReference>
<proteinExistence type="predicted"/>
<dbReference type="AlphaFoldDB" id="A0A0H3XI69"/>
<reference evidence="3" key="2">
    <citation type="submission" date="2015-06" db="EMBL/GenBank/DDBJ databases">
        <title>Complete genome sequence of Spiroplasma eriocheiris TDA-040725-5 (DSM 21848).</title>
        <authorList>
            <person name="Lo W.-S."/>
            <person name="Kuo C.-H."/>
        </authorList>
    </citation>
    <scope>NUCLEOTIDE SEQUENCE [LARGE SCALE GENOMIC DNA]</scope>
    <source>
        <strain evidence="3">TDA-040725-5</strain>
    </source>
</reference>
<dbReference type="Pfam" id="PF12679">
    <property type="entry name" value="ABC2_membrane_2"/>
    <property type="match status" value="1"/>
</dbReference>
<dbReference type="GO" id="GO:0005886">
    <property type="term" value="C:plasma membrane"/>
    <property type="evidence" value="ECO:0007669"/>
    <property type="project" value="UniProtKB-SubCell"/>
</dbReference>
<feature type="transmembrane region" description="Helical" evidence="1">
    <location>
        <begin position="37"/>
        <end position="57"/>
    </location>
</feature>
<dbReference type="EMBL" id="CP011856">
    <property type="protein sequence ID" value="AKM54145.1"/>
    <property type="molecule type" value="Genomic_DNA"/>
</dbReference>
<keyword evidence="1" id="KW-1133">Transmembrane helix</keyword>
<sequence>MEIKYYQPSKQKLTEKKCRIPFFFYTYNKLIKSISTIVYYSLGATASIAISCSMMLMPKLTNEVNTLGFSNFYGIWFIVSTGLTLLFSAFKTVQTFRDEIDDGTMLILVSKPYSRWRIFSEKMLALYLITFYFIITMTILPLIFGFINYQLYDLPTSKFAFLKWLAMFLTTIIIAFILIAIFTFVSFFWSAKSILAIVGILVALFIPLSMMDMILQSSTTVATQLVANQNMNLQFNYAMYEKYYKNNTYMMNIIQQGEQQGNFDSYYQTELPKLLAVCGTIVYKPNNEIDFDNSLLTCQADLSPLYKTLQNSPAQLDFVKLSFAYGNSFTYKIKDTNQKNNSASLLASIINLLNNYQQAMFLQSPLNQNILSDEQLNTAMNQYNLVLTINSYLNPFKQWSLWYHEFSGLTDNLNQIQGFPSLLYKFTYQKNSHGIYQIVWNKTRPLINFTFSNVVWIFIGISFTWGSYLVFKKRDIK</sequence>